<dbReference type="PIRSF" id="PIRSF009151">
    <property type="entry name" value="DUF779"/>
    <property type="match status" value="1"/>
</dbReference>
<dbReference type="OrthoDB" id="3725739at2"/>
<proteinExistence type="predicted"/>
<keyword evidence="2" id="KW-1185">Reference proteome</keyword>
<dbReference type="Pfam" id="PF05610">
    <property type="entry name" value="DUF779"/>
    <property type="match status" value="1"/>
</dbReference>
<evidence type="ECO:0000313" key="1">
    <source>
        <dbReference type="EMBL" id="OZS78594.1"/>
    </source>
</evidence>
<dbReference type="Proteomes" id="UP000217065">
    <property type="component" value="Unassembled WGS sequence"/>
</dbReference>
<name>A0A264W4U6_9BACL</name>
<evidence type="ECO:0000313" key="2">
    <source>
        <dbReference type="Proteomes" id="UP000217065"/>
    </source>
</evidence>
<dbReference type="InterPro" id="IPR008497">
    <property type="entry name" value="DUF779"/>
</dbReference>
<organism evidence="1 2">
    <name type="scientific">Tetzosporium hominis</name>
    <dbReference type="NCBI Taxonomy" id="2020506"/>
    <lineage>
        <taxon>Bacteria</taxon>
        <taxon>Bacillati</taxon>
        <taxon>Bacillota</taxon>
        <taxon>Bacilli</taxon>
        <taxon>Bacillales</taxon>
        <taxon>Caryophanaceae</taxon>
        <taxon>Tetzosporium</taxon>
    </lineage>
</organism>
<dbReference type="EMBL" id="NOKQ01000194">
    <property type="protein sequence ID" value="OZS78594.1"/>
    <property type="molecule type" value="Genomic_DNA"/>
</dbReference>
<sequence>MTERVVATDAALDLIALLTEKHGPVMFHQSGGCCDGSSPMCYPEGDLLIGDQDIYLGTIGGAKFYIHKNQFDYWKHTQLIIDVVDGRGGMFSLEGVEGKRFLTRSRAFTSEENKELQNS</sequence>
<accession>A0A264W4U6</accession>
<reference evidence="1 2" key="1">
    <citation type="submission" date="2017-07" db="EMBL/GenBank/DDBJ databases">
        <title>Tetzosporium hominis gen.nov. sp.nov.</title>
        <authorList>
            <person name="Tetz G."/>
            <person name="Tetz V."/>
        </authorList>
    </citation>
    <scope>NUCLEOTIDE SEQUENCE [LARGE SCALE GENOMIC DNA]</scope>
    <source>
        <strain evidence="1 2">VT-49</strain>
    </source>
</reference>
<dbReference type="AlphaFoldDB" id="A0A264W4U6"/>
<protein>
    <submittedName>
        <fullName evidence="1">Acetaldehyde dehydrogenase</fullName>
    </submittedName>
</protein>
<dbReference type="RefSeq" id="WP_094942250.1">
    <property type="nucleotide sequence ID" value="NZ_NOKQ01000194.1"/>
</dbReference>
<gene>
    <name evidence="1" type="ORF">CF394_05575</name>
</gene>
<comment type="caution">
    <text evidence="1">The sequence shown here is derived from an EMBL/GenBank/DDBJ whole genome shotgun (WGS) entry which is preliminary data.</text>
</comment>